<feature type="region of interest" description="Disordered" evidence="6">
    <location>
        <begin position="289"/>
        <end position="329"/>
    </location>
</feature>
<dbReference type="STRING" id="1280954.HPO_04795"/>
<dbReference type="AlphaFoldDB" id="A0A062VN70"/>
<feature type="transmembrane region" description="Helical" evidence="7">
    <location>
        <begin position="62"/>
        <end position="82"/>
    </location>
</feature>
<comment type="caution">
    <text evidence="8">The sequence shown here is derived from an EMBL/GenBank/DDBJ whole genome shotgun (WGS) entry which is preliminary data.</text>
</comment>
<evidence type="ECO:0000256" key="3">
    <source>
        <dbReference type="ARBA" id="ARBA00022692"/>
    </source>
</evidence>
<comment type="similarity">
    <text evidence="2">Belongs to the TrbL/VirB6 family.</text>
</comment>
<evidence type="ECO:0000256" key="2">
    <source>
        <dbReference type="ARBA" id="ARBA00007802"/>
    </source>
</evidence>
<keyword evidence="5 7" id="KW-0472">Membrane</keyword>
<comment type="subcellular location">
    <subcellularLocation>
        <location evidence="1">Membrane</location>
        <topology evidence="1">Multi-pass membrane protein</topology>
    </subcellularLocation>
</comment>
<dbReference type="eggNOG" id="COG3846">
    <property type="taxonomic scope" value="Bacteria"/>
</dbReference>
<feature type="transmembrane region" description="Helical" evidence="7">
    <location>
        <begin position="166"/>
        <end position="187"/>
    </location>
</feature>
<evidence type="ECO:0000256" key="4">
    <source>
        <dbReference type="ARBA" id="ARBA00022989"/>
    </source>
</evidence>
<feature type="transmembrane region" description="Helical" evidence="7">
    <location>
        <begin position="222"/>
        <end position="245"/>
    </location>
</feature>
<proteinExistence type="inferred from homology"/>
<accession>A0A062VN70</accession>
<dbReference type="GO" id="GO:0030255">
    <property type="term" value="P:protein secretion by the type IV secretion system"/>
    <property type="evidence" value="ECO:0007669"/>
    <property type="project" value="InterPro"/>
</dbReference>
<feature type="compositionally biased region" description="Basic and acidic residues" evidence="6">
    <location>
        <begin position="292"/>
        <end position="317"/>
    </location>
</feature>
<dbReference type="Pfam" id="PF04610">
    <property type="entry name" value="TrbL"/>
    <property type="match status" value="1"/>
</dbReference>
<keyword evidence="4 7" id="KW-1133">Transmembrane helix</keyword>
<dbReference type="OrthoDB" id="9788052at2"/>
<sequence>MENTILNGFLDSFLGVLDAGFGFIAGDVAYVLNALIIISVTLAGVQWVLAQEAALGPFFRKVVFTGFFAFLINNWNDLAGAINASGAMMGLRAGGSSLTLEDLHDPGRIAGIGTELFGRTAALGEGMNILTDFVTLSVVLIAAIIVMLGFFILALQIFTAIIAFKLGTLAAFVALPWGVFSGTAWIAERPLGWVVGSAVRLFVLALIASVSIAFVEGLPPELTLNAGGALNVLLFGLTVLSLAWFGPQLAAEVVAGQPHLSGADGFRAAQGAAATVVGTAVSARILMGGMGGKKEEPAGESDRTRTPSERPRVDHSKIQPRPRPARRRS</sequence>
<dbReference type="InterPro" id="IPR007688">
    <property type="entry name" value="Conjugal_tfr_TrbL/VirB6"/>
</dbReference>
<feature type="transmembrane region" description="Helical" evidence="7">
    <location>
        <begin position="193"/>
        <end position="215"/>
    </location>
</feature>
<organism evidence="8 9">
    <name type="scientific">Hyphomonas polymorpha PS728</name>
    <dbReference type="NCBI Taxonomy" id="1280954"/>
    <lineage>
        <taxon>Bacteria</taxon>
        <taxon>Pseudomonadati</taxon>
        <taxon>Pseudomonadota</taxon>
        <taxon>Alphaproteobacteria</taxon>
        <taxon>Hyphomonadales</taxon>
        <taxon>Hyphomonadaceae</taxon>
        <taxon>Hyphomonas</taxon>
    </lineage>
</organism>
<feature type="compositionally biased region" description="Basic residues" evidence="6">
    <location>
        <begin position="318"/>
        <end position="329"/>
    </location>
</feature>
<keyword evidence="9" id="KW-1185">Reference proteome</keyword>
<name>A0A062VN70_9PROT</name>
<evidence type="ECO:0000313" key="9">
    <source>
        <dbReference type="Proteomes" id="UP000027100"/>
    </source>
</evidence>
<dbReference type="Proteomes" id="UP000027100">
    <property type="component" value="Unassembled WGS sequence"/>
</dbReference>
<evidence type="ECO:0000256" key="6">
    <source>
        <dbReference type="SAM" id="MobiDB-lite"/>
    </source>
</evidence>
<keyword evidence="3 7" id="KW-0812">Transmembrane</keyword>
<evidence type="ECO:0000256" key="5">
    <source>
        <dbReference type="ARBA" id="ARBA00023136"/>
    </source>
</evidence>
<dbReference type="PATRIC" id="fig|1280954.3.peg.977"/>
<feature type="transmembrane region" description="Helical" evidence="7">
    <location>
        <begin position="133"/>
        <end position="154"/>
    </location>
</feature>
<feature type="transmembrane region" description="Helical" evidence="7">
    <location>
        <begin position="28"/>
        <end position="50"/>
    </location>
</feature>
<feature type="transmembrane region" description="Helical" evidence="7">
    <location>
        <begin position="265"/>
        <end position="286"/>
    </location>
</feature>
<dbReference type="GO" id="GO:0016020">
    <property type="term" value="C:membrane"/>
    <property type="evidence" value="ECO:0007669"/>
    <property type="project" value="UniProtKB-SubCell"/>
</dbReference>
<reference evidence="8 9" key="1">
    <citation type="journal article" date="2014" name="Antonie Van Leeuwenhoek">
        <title>Hyphomonas beringensis sp. nov. and Hyphomonas chukchiensis sp. nov., isolated from surface seawater of the Bering Sea and Chukchi Sea.</title>
        <authorList>
            <person name="Li C."/>
            <person name="Lai Q."/>
            <person name="Li G."/>
            <person name="Dong C."/>
            <person name="Wang J."/>
            <person name="Liao Y."/>
            <person name="Shao Z."/>
        </authorList>
    </citation>
    <scope>NUCLEOTIDE SEQUENCE [LARGE SCALE GENOMIC DNA]</scope>
    <source>
        <strain evidence="8 9">PS728</strain>
    </source>
</reference>
<protein>
    <submittedName>
        <fullName evidence="8">Conjugal transfer protein TrbL</fullName>
    </submittedName>
</protein>
<evidence type="ECO:0000313" key="8">
    <source>
        <dbReference type="EMBL" id="KCZ99676.1"/>
    </source>
</evidence>
<dbReference type="RefSeq" id="WP_051612296.1">
    <property type="nucleotide sequence ID" value="NZ_ARYM01000004.1"/>
</dbReference>
<evidence type="ECO:0000256" key="1">
    <source>
        <dbReference type="ARBA" id="ARBA00004141"/>
    </source>
</evidence>
<evidence type="ECO:0000256" key="7">
    <source>
        <dbReference type="SAM" id="Phobius"/>
    </source>
</evidence>
<dbReference type="EMBL" id="ARYM01000004">
    <property type="protein sequence ID" value="KCZ99676.1"/>
    <property type="molecule type" value="Genomic_DNA"/>
</dbReference>
<gene>
    <name evidence="8" type="ORF">HPO_04795</name>
</gene>